<gene>
    <name evidence="1" type="ORF">V565_000190</name>
</gene>
<evidence type="ECO:0000313" key="2">
    <source>
        <dbReference type="Proteomes" id="UP000027456"/>
    </source>
</evidence>
<proteinExistence type="predicted"/>
<reference evidence="1 2" key="1">
    <citation type="submission" date="2013-12" db="EMBL/GenBank/DDBJ databases">
        <authorList>
            <person name="Cubeta M."/>
            <person name="Pakala S."/>
            <person name="Fedorova N."/>
            <person name="Thomas E."/>
            <person name="Dean R."/>
            <person name="Jabaji S."/>
            <person name="Neate S."/>
            <person name="Toda T."/>
            <person name="Tavantzis S."/>
            <person name="Vilgalys R."/>
            <person name="Bharathan N."/>
            <person name="Pakala S."/>
            <person name="Losada L.S."/>
            <person name="Zafar N."/>
            <person name="Nierman W."/>
        </authorList>
    </citation>
    <scope>NUCLEOTIDE SEQUENCE [LARGE SCALE GENOMIC DNA]</scope>
    <source>
        <strain evidence="1 2">123E</strain>
    </source>
</reference>
<keyword evidence="2" id="KW-1185">Reference proteome</keyword>
<dbReference type="OrthoDB" id="206565at2759"/>
<dbReference type="HOGENOM" id="CLU_1361086_0_0_1"/>
<accession>A0A074S8Q8</accession>
<dbReference type="EMBL" id="AZST01000001">
    <property type="protein sequence ID" value="KEP55766.1"/>
    <property type="molecule type" value="Genomic_DNA"/>
</dbReference>
<dbReference type="AlphaFoldDB" id="A0A074S8Q8"/>
<comment type="caution">
    <text evidence="1">The sequence shown here is derived from an EMBL/GenBank/DDBJ whole genome shotgun (WGS) entry which is preliminary data.</text>
</comment>
<protein>
    <submittedName>
        <fullName evidence="1">Uncharacterized protein</fullName>
    </submittedName>
</protein>
<name>A0A074S8Q8_9AGAM</name>
<evidence type="ECO:0000313" key="1">
    <source>
        <dbReference type="EMBL" id="KEP55766.1"/>
    </source>
</evidence>
<sequence length="201" mass="22128">MDDSSMSMNHVLSAHLLNNFEQSRRASTPPFGGYGLTGHSPSTQLGFSPTAHGGYSQMSAAGNSSLSMEQLAQMQAKLNKKLGPEFISQRPGPGGGEYNDSSTTLVSLRSTQESSSLMRRVGKSSTWQTRCLVSTVGRRQCYQSLQIILTKIRKRNDTMLECLPLCGLPFVMALFTKMLDSVLLIIQKGRALHWISARRKQ</sequence>
<organism evidence="1 2">
    <name type="scientific">Rhizoctonia solani 123E</name>
    <dbReference type="NCBI Taxonomy" id="1423351"/>
    <lineage>
        <taxon>Eukaryota</taxon>
        <taxon>Fungi</taxon>
        <taxon>Dikarya</taxon>
        <taxon>Basidiomycota</taxon>
        <taxon>Agaricomycotina</taxon>
        <taxon>Agaricomycetes</taxon>
        <taxon>Cantharellales</taxon>
        <taxon>Ceratobasidiaceae</taxon>
        <taxon>Rhizoctonia</taxon>
    </lineage>
</organism>
<dbReference type="Proteomes" id="UP000027456">
    <property type="component" value="Unassembled WGS sequence"/>
</dbReference>